<evidence type="ECO:0000313" key="5">
    <source>
        <dbReference type="Proteomes" id="UP001176940"/>
    </source>
</evidence>
<dbReference type="PANTHER" id="PTHR37999:SF3">
    <property type="entry name" value="MUCIN-3B-LIKE"/>
    <property type="match status" value="1"/>
</dbReference>
<dbReference type="SMART" id="SM00200">
    <property type="entry name" value="SEA"/>
    <property type="match status" value="1"/>
</dbReference>
<feature type="chain" id="PRO_5045864098" description="SEA domain-containing protein" evidence="2">
    <location>
        <begin position="20"/>
        <end position="362"/>
    </location>
</feature>
<proteinExistence type="predicted"/>
<dbReference type="PROSITE" id="PS50024">
    <property type="entry name" value="SEA"/>
    <property type="match status" value="1"/>
</dbReference>
<name>A0ABN9MDF4_9NEOB</name>
<evidence type="ECO:0000256" key="1">
    <source>
        <dbReference type="SAM" id="Phobius"/>
    </source>
</evidence>
<evidence type="ECO:0000313" key="4">
    <source>
        <dbReference type="EMBL" id="CAJ0964807.1"/>
    </source>
</evidence>
<feature type="transmembrane region" description="Helical" evidence="1">
    <location>
        <begin position="259"/>
        <end position="282"/>
    </location>
</feature>
<dbReference type="InterPro" id="IPR036364">
    <property type="entry name" value="SEA_dom_sf"/>
</dbReference>
<keyword evidence="1" id="KW-1133">Transmembrane helix</keyword>
<accession>A0ABN9MDF4</accession>
<dbReference type="InterPro" id="IPR000082">
    <property type="entry name" value="SEA_dom"/>
</dbReference>
<gene>
    <name evidence="4" type="ORF">RIMI_LOCUS19626984</name>
</gene>
<keyword evidence="1" id="KW-0472">Membrane</keyword>
<dbReference type="Pfam" id="PF01390">
    <property type="entry name" value="SEA"/>
    <property type="match status" value="1"/>
</dbReference>
<evidence type="ECO:0000256" key="2">
    <source>
        <dbReference type="SAM" id="SignalP"/>
    </source>
</evidence>
<dbReference type="SUPFAM" id="SSF82671">
    <property type="entry name" value="SEA domain"/>
    <property type="match status" value="1"/>
</dbReference>
<feature type="domain" description="SEA" evidence="3">
    <location>
        <begin position="56"/>
        <end position="176"/>
    </location>
</feature>
<reference evidence="4" key="1">
    <citation type="submission" date="2023-07" db="EMBL/GenBank/DDBJ databases">
        <authorList>
            <person name="Stuckert A."/>
        </authorList>
    </citation>
    <scope>NUCLEOTIDE SEQUENCE</scope>
</reference>
<keyword evidence="1" id="KW-0812">Transmembrane</keyword>
<keyword evidence="5" id="KW-1185">Reference proteome</keyword>
<feature type="signal peptide" evidence="2">
    <location>
        <begin position="1"/>
        <end position="19"/>
    </location>
</feature>
<organism evidence="4 5">
    <name type="scientific">Ranitomeya imitator</name>
    <name type="common">mimic poison frog</name>
    <dbReference type="NCBI Taxonomy" id="111125"/>
    <lineage>
        <taxon>Eukaryota</taxon>
        <taxon>Metazoa</taxon>
        <taxon>Chordata</taxon>
        <taxon>Craniata</taxon>
        <taxon>Vertebrata</taxon>
        <taxon>Euteleostomi</taxon>
        <taxon>Amphibia</taxon>
        <taxon>Batrachia</taxon>
        <taxon>Anura</taxon>
        <taxon>Neobatrachia</taxon>
        <taxon>Hyloidea</taxon>
        <taxon>Dendrobatidae</taxon>
        <taxon>Dendrobatinae</taxon>
        <taxon>Ranitomeya</taxon>
    </lineage>
</organism>
<dbReference type="InterPro" id="IPR053311">
    <property type="entry name" value="Mucosal_Integrity_Assoc"/>
</dbReference>
<protein>
    <recommendedName>
        <fullName evidence="3">SEA domain-containing protein</fullName>
    </recommendedName>
</protein>
<evidence type="ECO:0000259" key="3">
    <source>
        <dbReference type="PROSITE" id="PS50024"/>
    </source>
</evidence>
<keyword evidence="2" id="KW-0732">Signal</keyword>
<sequence>MGILRRSIVLILTSLLVIGAVTPHCQNGGHHDGNKCICGTSFYGTRCEFILSEIRPVVNATVNVTVTVVETFKDELRDPNSKEYTDFVIRFNQQMARLYSEIPHYKGIFRGVEIINITEGSIIVEHILLLKIYADEYDEIVDEVFTLLNHTNCTSDTKTERLCFKANTTKVQPVPLDFKEICLKSLDIPKDIQEYYSPVNVSGKTMCVSRCSVNSEDPINCNKGQCSVTRQGPNCYCETSPDYWYSGDRCQTAISKPGVYAGVSVGLFVLLVIIIALAVFLYRRRRPSNKERLIDENRWYEEGWEEENRGPAASFSNSSASDSAVPVNSIFLPDLEKVNTSMKVTVPRANVVLSGNPYERTT</sequence>
<dbReference type="PANTHER" id="PTHR37999">
    <property type="entry name" value="MUCIN-17"/>
    <property type="match status" value="1"/>
</dbReference>
<dbReference type="Proteomes" id="UP001176940">
    <property type="component" value="Unassembled WGS sequence"/>
</dbReference>
<dbReference type="EMBL" id="CAUEEQ010063239">
    <property type="protein sequence ID" value="CAJ0964807.1"/>
    <property type="molecule type" value="Genomic_DNA"/>
</dbReference>
<comment type="caution">
    <text evidence="4">The sequence shown here is derived from an EMBL/GenBank/DDBJ whole genome shotgun (WGS) entry which is preliminary data.</text>
</comment>
<dbReference type="CDD" id="cd12087">
    <property type="entry name" value="TM_EGFR-like"/>
    <property type="match status" value="1"/>
</dbReference>